<dbReference type="InterPro" id="IPR000595">
    <property type="entry name" value="cNMP-bd_dom"/>
</dbReference>
<dbReference type="Proteomes" id="UP001295684">
    <property type="component" value="Unassembled WGS sequence"/>
</dbReference>
<dbReference type="InterPro" id="IPR018490">
    <property type="entry name" value="cNMP-bd_dom_sf"/>
</dbReference>
<feature type="domain" description="Cyclic nucleotide-binding" evidence="1">
    <location>
        <begin position="271"/>
        <end position="380"/>
    </location>
</feature>
<comment type="caution">
    <text evidence="2">The sequence shown here is derived from an EMBL/GenBank/DDBJ whole genome shotgun (WGS) entry which is preliminary data.</text>
</comment>
<organism evidence="2 3">
    <name type="scientific">Euplotes crassus</name>
    <dbReference type="NCBI Taxonomy" id="5936"/>
    <lineage>
        <taxon>Eukaryota</taxon>
        <taxon>Sar</taxon>
        <taxon>Alveolata</taxon>
        <taxon>Ciliophora</taxon>
        <taxon>Intramacronucleata</taxon>
        <taxon>Spirotrichea</taxon>
        <taxon>Hypotrichia</taxon>
        <taxon>Euplotida</taxon>
        <taxon>Euplotidae</taxon>
        <taxon>Moneuplotes</taxon>
    </lineage>
</organism>
<reference evidence="2" key="1">
    <citation type="submission" date="2023-07" db="EMBL/GenBank/DDBJ databases">
        <authorList>
            <consortium name="AG Swart"/>
            <person name="Singh M."/>
            <person name="Singh A."/>
            <person name="Seah K."/>
            <person name="Emmerich C."/>
        </authorList>
    </citation>
    <scope>NUCLEOTIDE SEQUENCE</scope>
    <source>
        <strain evidence="2">DP1</strain>
    </source>
</reference>
<protein>
    <recommendedName>
        <fullName evidence="1">Cyclic nucleotide-binding domain-containing protein</fullName>
    </recommendedName>
</protein>
<sequence>MTLETRNMVDCIMRILAIRTYIFHPLNTQEICELVERRMILNRIRFDTALKRNKQNNDINPENFTLDTLNNNMLNTSVELPKFKSIPKSPDDNLDYKSKFLTMDKSQRMHTKGSRAKSSMEASKLRRKHFGTGGNLKAFLKNGSKIVSECKSILSDLETTQEVINKSPILKLHSTSQCVESWNKSKRNLEFMKKIKKYPAKKKKGRFYQKSHIFPKKLINSQDYRTFCANSFEEDLKRLNANPFEVCQIRVKERNENDYLILKGWLKQLHFFRKYPALIIDKLCDKLEPVYYPKGDVIMDIGESSTFMVIIFSGKIGIYLKPSKDIKKLKSKISFVAVKTSGDVVGDSGLLKTACRSASCIALTDIQALYLSATDYSNTVKDFHKNELLENIAFTHNLSYFNKLTHDEKTNLAMRFNSHIYHKKGSIIMNAGDKVQQLYILKEGLLKVEKQLKILEKNRWPIKDSYQELICSTTKFETIRGHTNPLIRGQMFGLYEIQKNIPMSCRITVLSETAKILTINKGDLLAVLREAEVKKQSKIRSLINHASTLKPSPLCSPPLSENLTTHSKLNSFWSSPNCIKFSSQKEVMKTVMERIIDQKKLKKAKLRIQQLITQ</sequence>
<evidence type="ECO:0000259" key="1">
    <source>
        <dbReference type="PROSITE" id="PS50042"/>
    </source>
</evidence>
<dbReference type="PANTHER" id="PTHR23011:SF28">
    <property type="entry name" value="CYCLIC NUCLEOTIDE-BINDING DOMAIN CONTAINING PROTEIN"/>
    <property type="match status" value="1"/>
</dbReference>
<feature type="domain" description="Cyclic nucleotide-binding" evidence="1">
    <location>
        <begin position="400"/>
        <end position="545"/>
    </location>
</feature>
<dbReference type="Gene3D" id="2.60.120.10">
    <property type="entry name" value="Jelly Rolls"/>
    <property type="match status" value="2"/>
</dbReference>
<evidence type="ECO:0000313" key="3">
    <source>
        <dbReference type="Proteomes" id="UP001295684"/>
    </source>
</evidence>
<dbReference type="EMBL" id="CAMPGE010027757">
    <property type="protein sequence ID" value="CAI2385362.1"/>
    <property type="molecule type" value="Genomic_DNA"/>
</dbReference>
<dbReference type="AlphaFoldDB" id="A0AAD1Y676"/>
<dbReference type="Pfam" id="PF00027">
    <property type="entry name" value="cNMP_binding"/>
    <property type="match status" value="1"/>
</dbReference>
<dbReference type="PROSITE" id="PS50042">
    <property type="entry name" value="CNMP_BINDING_3"/>
    <property type="match status" value="2"/>
</dbReference>
<evidence type="ECO:0000313" key="2">
    <source>
        <dbReference type="EMBL" id="CAI2385362.1"/>
    </source>
</evidence>
<dbReference type="CDD" id="cd00038">
    <property type="entry name" value="CAP_ED"/>
    <property type="match status" value="2"/>
</dbReference>
<dbReference type="SMART" id="SM00100">
    <property type="entry name" value="cNMP"/>
    <property type="match status" value="1"/>
</dbReference>
<keyword evidence="3" id="KW-1185">Reference proteome</keyword>
<dbReference type="PANTHER" id="PTHR23011">
    <property type="entry name" value="CYCLIC NUCLEOTIDE-BINDING DOMAIN CONTAINING PROTEIN"/>
    <property type="match status" value="1"/>
</dbReference>
<proteinExistence type="predicted"/>
<accession>A0AAD1Y676</accession>
<gene>
    <name evidence="2" type="ORF">ECRASSUSDP1_LOCUS26919</name>
</gene>
<dbReference type="InterPro" id="IPR014710">
    <property type="entry name" value="RmlC-like_jellyroll"/>
</dbReference>
<dbReference type="SUPFAM" id="SSF51206">
    <property type="entry name" value="cAMP-binding domain-like"/>
    <property type="match status" value="2"/>
</dbReference>
<name>A0AAD1Y676_EUPCR</name>